<accession>A0ABM1JTM2</accession>
<dbReference type="RefSeq" id="XP_015264809.1">
    <property type="nucleotide sequence ID" value="XM_015409323.1"/>
</dbReference>
<dbReference type="Proteomes" id="UP000694871">
    <property type="component" value="Unplaced"/>
</dbReference>
<organism evidence="1 2">
    <name type="scientific">Gekko japonicus</name>
    <name type="common">Schlegel's Japanese gecko</name>
    <dbReference type="NCBI Taxonomy" id="146911"/>
    <lineage>
        <taxon>Eukaryota</taxon>
        <taxon>Metazoa</taxon>
        <taxon>Chordata</taxon>
        <taxon>Craniata</taxon>
        <taxon>Vertebrata</taxon>
        <taxon>Euteleostomi</taxon>
        <taxon>Lepidosauria</taxon>
        <taxon>Squamata</taxon>
        <taxon>Bifurcata</taxon>
        <taxon>Gekkota</taxon>
        <taxon>Gekkonidae</taxon>
        <taxon>Gekkoninae</taxon>
        <taxon>Gekko</taxon>
    </lineage>
</organism>
<sequence>AAADLELQEEEKEEQGSYSRRKVVSNWQRYEDAEKETQSDSSESQRGTDFSVLLSSAGDSFTQFRFAEEKEWITENLCPKQLPGFYADCESLAQALEELSLHLKLNVAADLVQDAMPVTLPPIKSKSNDISKRSGAQLQQLVGQSPVVPSSCSATVSASHLMQPNKDGFEIISSEALQKSPLVSHQGTDQLDKDLDLLLKLDAPVDYETSSVMEAVSQAEELEQDLKISHDDNVSLELCGPGEKSAASQQQEVVSKSITEEDLEDWLDSMIS</sequence>
<evidence type="ECO:0000313" key="2">
    <source>
        <dbReference type="RefSeq" id="XP_015264809.1"/>
    </source>
</evidence>
<dbReference type="PANTHER" id="PTHR16524">
    <property type="entry name" value="CELL DEATH REGULATOR AVEN"/>
    <property type="match status" value="1"/>
</dbReference>
<gene>
    <name evidence="2" type="primary">AVEN</name>
</gene>
<keyword evidence="1" id="KW-1185">Reference proteome</keyword>
<protein>
    <submittedName>
        <fullName evidence="2">Cell death regulator Aven</fullName>
    </submittedName>
</protein>
<evidence type="ECO:0000313" key="1">
    <source>
        <dbReference type="Proteomes" id="UP000694871"/>
    </source>
</evidence>
<name>A0ABM1JTM2_GEKJA</name>
<dbReference type="PANTHER" id="PTHR16524:SF2">
    <property type="entry name" value="CELL DEATH REGULATOR AVEN"/>
    <property type="match status" value="1"/>
</dbReference>
<dbReference type="GeneID" id="107108804"/>
<proteinExistence type="predicted"/>
<feature type="non-terminal residue" evidence="2">
    <location>
        <position position="1"/>
    </location>
</feature>
<reference evidence="2" key="1">
    <citation type="submission" date="2025-08" db="UniProtKB">
        <authorList>
            <consortium name="RefSeq"/>
        </authorList>
    </citation>
    <scope>IDENTIFICATION</scope>
</reference>
<dbReference type="InterPro" id="IPR026187">
    <property type="entry name" value="Aven"/>
</dbReference>